<feature type="non-terminal residue" evidence="1">
    <location>
        <position position="146"/>
    </location>
</feature>
<reference evidence="1" key="1">
    <citation type="submission" date="2019-12" db="EMBL/GenBank/DDBJ databases">
        <authorList>
            <person name="Scholes J."/>
        </authorList>
    </citation>
    <scope>NUCLEOTIDE SEQUENCE</scope>
</reference>
<feature type="non-terminal residue" evidence="1">
    <location>
        <position position="1"/>
    </location>
</feature>
<dbReference type="EMBL" id="CACSLK010024540">
    <property type="protein sequence ID" value="CAA0823866.1"/>
    <property type="molecule type" value="Genomic_DNA"/>
</dbReference>
<sequence>AFDLTCFPHSWVCHGYGIYPTLLCKEYNEDNYNRMMGFALLALNSINDQTAYSETAATTNGRIYKFVGINKAACVRPSQIIVSMTVEEISSTVDAPRTETIVAEIYPDHGAAKDKKVLDWMFYQGSSNDEMTDKNDTRVFVLAPYE</sequence>
<protein>
    <submittedName>
        <fullName evidence="1">Uncharacterized protein</fullName>
    </submittedName>
</protein>
<keyword evidence="2" id="KW-1185">Reference proteome</keyword>
<dbReference type="OrthoDB" id="925902at2759"/>
<evidence type="ECO:0000313" key="2">
    <source>
        <dbReference type="Proteomes" id="UP001153555"/>
    </source>
</evidence>
<evidence type="ECO:0000313" key="1">
    <source>
        <dbReference type="EMBL" id="CAA0823866.1"/>
    </source>
</evidence>
<proteinExistence type="predicted"/>
<dbReference type="Proteomes" id="UP001153555">
    <property type="component" value="Unassembled WGS sequence"/>
</dbReference>
<gene>
    <name evidence="1" type="ORF">SHERM_21007</name>
</gene>
<dbReference type="AlphaFoldDB" id="A0A9N7RCE7"/>
<accession>A0A9N7RCE7</accession>
<organism evidence="1 2">
    <name type="scientific">Striga hermonthica</name>
    <name type="common">Purple witchweed</name>
    <name type="synonym">Buchnera hermonthica</name>
    <dbReference type="NCBI Taxonomy" id="68872"/>
    <lineage>
        <taxon>Eukaryota</taxon>
        <taxon>Viridiplantae</taxon>
        <taxon>Streptophyta</taxon>
        <taxon>Embryophyta</taxon>
        <taxon>Tracheophyta</taxon>
        <taxon>Spermatophyta</taxon>
        <taxon>Magnoliopsida</taxon>
        <taxon>eudicotyledons</taxon>
        <taxon>Gunneridae</taxon>
        <taxon>Pentapetalae</taxon>
        <taxon>asterids</taxon>
        <taxon>lamiids</taxon>
        <taxon>Lamiales</taxon>
        <taxon>Orobanchaceae</taxon>
        <taxon>Buchnereae</taxon>
        <taxon>Striga</taxon>
    </lineage>
</organism>
<comment type="caution">
    <text evidence="1">The sequence shown here is derived from an EMBL/GenBank/DDBJ whole genome shotgun (WGS) entry which is preliminary data.</text>
</comment>
<name>A0A9N7RCE7_STRHE</name>